<accession>A0AAV7MID2</accession>
<gene>
    <name evidence="1" type="ORF">NDU88_000967</name>
</gene>
<dbReference type="AlphaFoldDB" id="A0AAV7MID2"/>
<organism evidence="1 2">
    <name type="scientific">Pleurodeles waltl</name>
    <name type="common">Iberian ribbed newt</name>
    <dbReference type="NCBI Taxonomy" id="8319"/>
    <lineage>
        <taxon>Eukaryota</taxon>
        <taxon>Metazoa</taxon>
        <taxon>Chordata</taxon>
        <taxon>Craniata</taxon>
        <taxon>Vertebrata</taxon>
        <taxon>Euteleostomi</taxon>
        <taxon>Amphibia</taxon>
        <taxon>Batrachia</taxon>
        <taxon>Caudata</taxon>
        <taxon>Salamandroidea</taxon>
        <taxon>Salamandridae</taxon>
        <taxon>Pleurodelinae</taxon>
        <taxon>Pleurodeles</taxon>
    </lineage>
</organism>
<evidence type="ECO:0000313" key="1">
    <source>
        <dbReference type="EMBL" id="KAJ1103545.1"/>
    </source>
</evidence>
<evidence type="ECO:0000313" key="2">
    <source>
        <dbReference type="Proteomes" id="UP001066276"/>
    </source>
</evidence>
<keyword evidence="2" id="KW-1185">Reference proteome</keyword>
<dbReference type="EMBL" id="JANPWB010000013">
    <property type="protein sequence ID" value="KAJ1103545.1"/>
    <property type="molecule type" value="Genomic_DNA"/>
</dbReference>
<protein>
    <submittedName>
        <fullName evidence="1">Uncharacterized protein</fullName>
    </submittedName>
</protein>
<name>A0AAV7MID2_PLEWA</name>
<proteinExistence type="predicted"/>
<dbReference type="Proteomes" id="UP001066276">
    <property type="component" value="Chromosome 9"/>
</dbReference>
<sequence>MDRLARRKANVAVARLRNPIKSPRNSAHHCHWRCRLSIKAISEALRAPVCGGFCLARFIRSAFCCSNGFIGPDCRRLFRFDDLAWKSGCRDRGGMDCSRRARKVLAKQRV</sequence>
<reference evidence="1" key="1">
    <citation type="journal article" date="2022" name="bioRxiv">
        <title>Sequencing and chromosome-scale assembly of the giantPleurodeles waltlgenome.</title>
        <authorList>
            <person name="Brown T."/>
            <person name="Elewa A."/>
            <person name="Iarovenko S."/>
            <person name="Subramanian E."/>
            <person name="Araus A.J."/>
            <person name="Petzold A."/>
            <person name="Susuki M."/>
            <person name="Suzuki K.-i.T."/>
            <person name="Hayashi T."/>
            <person name="Toyoda A."/>
            <person name="Oliveira C."/>
            <person name="Osipova E."/>
            <person name="Leigh N.D."/>
            <person name="Simon A."/>
            <person name="Yun M.H."/>
        </authorList>
    </citation>
    <scope>NUCLEOTIDE SEQUENCE</scope>
    <source>
        <strain evidence="1">20211129_DDA</strain>
        <tissue evidence="1">Liver</tissue>
    </source>
</reference>
<comment type="caution">
    <text evidence="1">The sequence shown here is derived from an EMBL/GenBank/DDBJ whole genome shotgun (WGS) entry which is preliminary data.</text>
</comment>